<evidence type="ECO:0000313" key="8">
    <source>
        <dbReference type="Proteomes" id="UP000251205"/>
    </source>
</evidence>
<dbReference type="GO" id="GO:0022857">
    <property type="term" value="F:transmembrane transporter activity"/>
    <property type="evidence" value="ECO:0007669"/>
    <property type="project" value="InterPro"/>
</dbReference>
<evidence type="ECO:0000256" key="3">
    <source>
        <dbReference type="ARBA" id="ARBA00022692"/>
    </source>
</evidence>
<keyword evidence="4 6" id="KW-1133">Transmembrane helix</keyword>
<feature type="transmembrane region" description="Helical" evidence="6">
    <location>
        <begin position="133"/>
        <end position="154"/>
    </location>
</feature>
<dbReference type="InterPro" id="IPR001851">
    <property type="entry name" value="ABC_transp_permease"/>
</dbReference>
<organism evidence="7 8">
    <name type="scientific">Rhizobium tropici</name>
    <dbReference type="NCBI Taxonomy" id="398"/>
    <lineage>
        <taxon>Bacteria</taxon>
        <taxon>Pseudomonadati</taxon>
        <taxon>Pseudomonadota</taxon>
        <taxon>Alphaproteobacteria</taxon>
        <taxon>Hyphomicrobiales</taxon>
        <taxon>Rhizobiaceae</taxon>
        <taxon>Rhizobium/Agrobacterium group</taxon>
        <taxon>Rhizobium</taxon>
    </lineage>
</organism>
<dbReference type="CDD" id="cd06579">
    <property type="entry name" value="TM_PBP1_transp_AraH_like"/>
    <property type="match status" value="1"/>
</dbReference>
<evidence type="ECO:0000313" key="7">
    <source>
        <dbReference type="EMBL" id="RAX40448.1"/>
    </source>
</evidence>
<keyword evidence="5 6" id="KW-0472">Membrane</keyword>
<gene>
    <name evidence="7" type="ORF">DQ393_17735</name>
</gene>
<evidence type="ECO:0000256" key="2">
    <source>
        <dbReference type="ARBA" id="ARBA00022475"/>
    </source>
</evidence>
<feature type="transmembrane region" description="Helical" evidence="6">
    <location>
        <begin position="27"/>
        <end position="48"/>
    </location>
</feature>
<proteinExistence type="predicted"/>
<evidence type="ECO:0000256" key="6">
    <source>
        <dbReference type="SAM" id="Phobius"/>
    </source>
</evidence>
<dbReference type="PANTHER" id="PTHR32196">
    <property type="entry name" value="ABC TRANSPORTER PERMEASE PROTEIN YPHD-RELATED-RELATED"/>
    <property type="match status" value="1"/>
</dbReference>
<dbReference type="GO" id="GO:0005886">
    <property type="term" value="C:plasma membrane"/>
    <property type="evidence" value="ECO:0007669"/>
    <property type="project" value="UniProtKB-SubCell"/>
</dbReference>
<dbReference type="Pfam" id="PF02653">
    <property type="entry name" value="BPD_transp_2"/>
    <property type="match status" value="1"/>
</dbReference>
<comment type="caution">
    <text evidence="7">The sequence shown here is derived from an EMBL/GenBank/DDBJ whole genome shotgun (WGS) entry which is preliminary data.</text>
</comment>
<dbReference type="AlphaFoldDB" id="A0A329YC12"/>
<reference evidence="7 8" key="1">
    <citation type="submission" date="2018-06" db="EMBL/GenBank/DDBJ databases">
        <title>Whole Genome Sequence of an efficient microsymbiont, Rhizobium tropici.</title>
        <authorList>
            <person name="Srinivasan R."/>
            <person name="Singh H.V."/>
            <person name="Srivastava R."/>
            <person name="Kumari B."/>
            <person name="Radhakrishna A."/>
        </authorList>
    </citation>
    <scope>NUCLEOTIDE SEQUENCE [LARGE SCALE GENOMIC DNA]</scope>
    <source>
        <strain evidence="7 8">IGFRI Rhizo-19</strain>
    </source>
</reference>
<evidence type="ECO:0000256" key="4">
    <source>
        <dbReference type="ARBA" id="ARBA00022989"/>
    </source>
</evidence>
<sequence length="329" mass="33659">MTIMENTLDSALISALRSQRPGLMRSLGPLAVLIALVAISAVIAPGVIELDSLLSFLSDAAPIIALVIGGTLPILAGSIDLSVAGVASLTGVLVVVLNPIFGPWTSLVVILLAIAFGATQGFLHSWLQLPSFIVTLGTLSMLSGLALLLSNATAEPIPENDFFVAYLSNNTAEIPNTIIALIVIVAVLGFLMRYLRFGRDIYALGTGERAAIMSAVNVVAVRTVIFAISAGCAAVAGLFLISITTFSSPTLAGNLLLLSIVGVVLGGTAISGGVGGLLPAVVGGLITSWLRIVTVIIGVQPTAQNIVFGLTALIAVALTTDRSKLGIIK</sequence>
<evidence type="ECO:0000256" key="1">
    <source>
        <dbReference type="ARBA" id="ARBA00004651"/>
    </source>
</evidence>
<feature type="transmembrane region" description="Helical" evidence="6">
    <location>
        <begin position="251"/>
        <end position="270"/>
    </location>
</feature>
<evidence type="ECO:0000256" key="5">
    <source>
        <dbReference type="ARBA" id="ARBA00023136"/>
    </source>
</evidence>
<protein>
    <submittedName>
        <fullName evidence="7">ABC transporter permease</fullName>
    </submittedName>
</protein>
<comment type="subcellular location">
    <subcellularLocation>
        <location evidence="1">Cell membrane</location>
        <topology evidence="1">Multi-pass membrane protein</topology>
    </subcellularLocation>
</comment>
<name>A0A329YC12_RHITR</name>
<feature type="transmembrane region" description="Helical" evidence="6">
    <location>
        <begin position="216"/>
        <end position="245"/>
    </location>
</feature>
<feature type="transmembrane region" description="Helical" evidence="6">
    <location>
        <begin position="303"/>
        <end position="320"/>
    </location>
</feature>
<keyword evidence="2" id="KW-1003">Cell membrane</keyword>
<feature type="transmembrane region" description="Helical" evidence="6">
    <location>
        <begin position="174"/>
        <end position="195"/>
    </location>
</feature>
<accession>A0A329YC12</accession>
<dbReference type="EMBL" id="QMKK01000042">
    <property type="protein sequence ID" value="RAX40448.1"/>
    <property type="molecule type" value="Genomic_DNA"/>
</dbReference>
<dbReference type="Proteomes" id="UP000251205">
    <property type="component" value="Unassembled WGS sequence"/>
</dbReference>
<keyword evidence="3 6" id="KW-0812">Transmembrane</keyword>
<feature type="transmembrane region" description="Helical" evidence="6">
    <location>
        <begin position="54"/>
        <end position="76"/>
    </location>
</feature>